<organism evidence="1 2">
    <name type="scientific">Panagrolaimus sp. ES5</name>
    <dbReference type="NCBI Taxonomy" id="591445"/>
    <lineage>
        <taxon>Eukaryota</taxon>
        <taxon>Metazoa</taxon>
        <taxon>Ecdysozoa</taxon>
        <taxon>Nematoda</taxon>
        <taxon>Chromadorea</taxon>
        <taxon>Rhabditida</taxon>
        <taxon>Tylenchina</taxon>
        <taxon>Panagrolaimomorpha</taxon>
        <taxon>Panagrolaimoidea</taxon>
        <taxon>Panagrolaimidae</taxon>
        <taxon>Panagrolaimus</taxon>
    </lineage>
</organism>
<proteinExistence type="predicted"/>
<accession>A0AC34GRJ6</accession>
<name>A0AC34GRJ6_9BILA</name>
<sequence>MSNSSQTAYTSTKSEEKCKKDKSETSSSNKNTVTNEEMIKRAKRALLADADRFKQGTAPPNIKRRPPTSIVNTQFLGRLLNQPNRGRISKPNPKKTTSTKSKIKK</sequence>
<reference evidence="2" key="1">
    <citation type="submission" date="2022-11" db="UniProtKB">
        <authorList>
            <consortium name="WormBaseParasite"/>
        </authorList>
    </citation>
    <scope>IDENTIFICATION</scope>
</reference>
<dbReference type="WBParaSite" id="ES5_v2.g7224.t1">
    <property type="protein sequence ID" value="ES5_v2.g7224.t1"/>
    <property type="gene ID" value="ES5_v2.g7224"/>
</dbReference>
<evidence type="ECO:0000313" key="1">
    <source>
        <dbReference type="Proteomes" id="UP000887579"/>
    </source>
</evidence>
<protein>
    <submittedName>
        <fullName evidence="2">Uncharacterized protein</fullName>
    </submittedName>
</protein>
<evidence type="ECO:0000313" key="2">
    <source>
        <dbReference type="WBParaSite" id="ES5_v2.g7224.t1"/>
    </source>
</evidence>
<dbReference type="Proteomes" id="UP000887579">
    <property type="component" value="Unplaced"/>
</dbReference>